<dbReference type="AlphaFoldDB" id="F4KU25"/>
<sequence>MLMKKDHAAYPSTGIVILAAGASTRMGQPKQLLQVGEESLLQRAVRIALSTPYRPVVVVLGANREQIEPSLQGLEVLRVYNPDWATGMGGSIATGLAHLLQQAPALQQVLILVGDQPLLDSAHLLTLVNATNNGTCPMVVSRYANTTGVPALFDQSLFADLLALHGAQGAKSVIQKHVDQAAIVDFAAGALDIDTPEEWATFLAKNHAKKEDL</sequence>
<dbReference type="Pfam" id="PF12804">
    <property type="entry name" value="NTP_transf_3"/>
    <property type="match status" value="1"/>
</dbReference>
<dbReference type="OrthoDB" id="9779263at2"/>
<dbReference type="InterPro" id="IPR029044">
    <property type="entry name" value="Nucleotide-diphossugar_trans"/>
</dbReference>
<dbReference type="STRING" id="760192.Halhy_1266"/>
<dbReference type="HOGENOM" id="CLU_061980_2_0_10"/>
<evidence type="ECO:0000259" key="1">
    <source>
        <dbReference type="Pfam" id="PF12804"/>
    </source>
</evidence>
<evidence type="ECO:0000313" key="3">
    <source>
        <dbReference type="Proteomes" id="UP000008461"/>
    </source>
</evidence>
<dbReference type="PANTHER" id="PTHR43777">
    <property type="entry name" value="MOLYBDENUM COFACTOR CYTIDYLYLTRANSFERASE"/>
    <property type="match status" value="1"/>
</dbReference>
<dbReference type="KEGG" id="hhy:Halhy_1266"/>
<organism evidence="2 3">
    <name type="scientific">Haliscomenobacter hydrossis (strain ATCC 27775 / DSM 1100 / LMG 10767 / O)</name>
    <dbReference type="NCBI Taxonomy" id="760192"/>
    <lineage>
        <taxon>Bacteria</taxon>
        <taxon>Pseudomonadati</taxon>
        <taxon>Bacteroidota</taxon>
        <taxon>Saprospiria</taxon>
        <taxon>Saprospirales</taxon>
        <taxon>Haliscomenobacteraceae</taxon>
        <taxon>Haliscomenobacter</taxon>
    </lineage>
</organism>
<dbReference type="SUPFAM" id="SSF53448">
    <property type="entry name" value="Nucleotide-diphospho-sugar transferases"/>
    <property type="match status" value="1"/>
</dbReference>
<dbReference type="Gene3D" id="3.90.550.10">
    <property type="entry name" value="Spore Coat Polysaccharide Biosynthesis Protein SpsA, Chain A"/>
    <property type="match status" value="1"/>
</dbReference>
<dbReference type="PANTHER" id="PTHR43777:SF1">
    <property type="entry name" value="MOLYBDENUM COFACTOR CYTIDYLYLTRANSFERASE"/>
    <property type="match status" value="1"/>
</dbReference>
<dbReference type="Proteomes" id="UP000008461">
    <property type="component" value="Chromosome"/>
</dbReference>
<evidence type="ECO:0000313" key="2">
    <source>
        <dbReference type="EMBL" id="AEE49161.1"/>
    </source>
</evidence>
<dbReference type="eggNOG" id="COG2068">
    <property type="taxonomic scope" value="Bacteria"/>
</dbReference>
<reference evidence="2 3" key="1">
    <citation type="journal article" date="2011" name="Stand. Genomic Sci.">
        <title>Complete genome sequence of Haliscomenobacter hydrossis type strain (O).</title>
        <authorList>
            <consortium name="US DOE Joint Genome Institute (JGI-PGF)"/>
            <person name="Daligault H."/>
            <person name="Lapidus A."/>
            <person name="Zeytun A."/>
            <person name="Nolan M."/>
            <person name="Lucas S."/>
            <person name="Del Rio T.G."/>
            <person name="Tice H."/>
            <person name="Cheng J.F."/>
            <person name="Tapia R."/>
            <person name="Han C."/>
            <person name="Goodwin L."/>
            <person name="Pitluck S."/>
            <person name="Liolios K."/>
            <person name="Pagani I."/>
            <person name="Ivanova N."/>
            <person name="Huntemann M."/>
            <person name="Mavromatis K."/>
            <person name="Mikhailova N."/>
            <person name="Pati A."/>
            <person name="Chen A."/>
            <person name="Palaniappan K."/>
            <person name="Land M."/>
            <person name="Hauser L."/>
            <person name="Brambilla E.M."/>
            <person name="Rohde M."/>
            <person name="Verbarg S."/>
            <person name="Goker M."/>
            <person name="Bristow J."/>
            <person name="Eisen J.A."/>
            <person name="Markowitz V."/>
            <person name="Hugenholtz P."/>
            <person name="Kyrpides N.C."/>
            <person name="Klenk H.P."/>
            <person name="Woyke T."/>
        </authorList>
    </citation>
    <scope>NUCLEOTIDE SEQUENCE [LARGE SCALE GENOMIC DNA]</scope>
    <source>
        <strain evidence="3">ATCC 27775 / DSM 1100 / LMG 10767 / O</strain>
    </source>
</reference>
<dbReference type="CDD" id="cd04182">
    <property type="entry name" value="GT_2_like_f"/>
    <property type="match status" value="1"/>
</dbReference>
<accession>F4KU25</accession>
<protein>
    <submittedName>
        <fullName evidence="2">4-diphosphocytidyl-2C-methyl-D-erythritol synthase</fullName>
    </submittedName>
</protein>
<dbReference type="InterPro" id="IPR025877">
    <property type="entry name" value="MobA-like_NTP_Trfase"/>
</dbReference>
<dbReference type="GO" id="GO:0016779">
    <property type="term" value="F:nucleotidyltransferase activity"/>
    <property type="evidence" value="ECO:0007669"/>
    <property type="project" value="UniProtKB-ARBA"/>
</dbReference>
<dbReference type="EMBL" id="CP002691">
    <property type="protein sequence ID" value="AEE49161.1"/>
    <property type="molecule type" value="Genomic_DNA"/>
</dbReference>
<gene>
    <name evidence="2" type="ordered locus">Halhy_1266</name>
</gene>
<reference key="2">
    <citation type="submission" date="2011-04" db="EMBL/GenBank/DDBJ databases">
        <title>Complete sequence of chromosome of Haliscomenobacter hydrossis DSM 1100.</title>
        <authorList>
            <consortium name="US DOE Joint Genome Institute (JGI-PGF)"/>
            <person name="Lucas S."/>
            <person name="Han J."/>
            <person name="Lapidus A."/>
            <person name="Bruce D."/>
            <person name="Goodwin L."/>
            <person name="Pitluck S."/>
            <person name="Peters L."/>
            <person name="Kyrpides N."/>
            <person name="Mavromatis K."/>
            <person name="Ivanova N."/>
            <person name="Ovchinnikova G."/>
            <person name="Pagani I."/>
            <person name="Daligault H."/>
            <person name="Detter J.C."/>
            <person name="Han C."/>
            <person name="Land M."/>
            <person name="Hauser L."/>
            <person name="Markowitz V."/>
            <person name="Cheng J.-F."/>
            <person name="Hugenholtz P."/>
            <person name="Woyke T."/>
            <person name="Wu D."/>
            <person name="Verbarg S."/>
            <person name="Frueling A."/>
            <person name="Brambilla E."/>
            <person name="Klenk H.-P."/>
            <person name="Eisen J.A."/>
        </authorList>
    </citation>
    <scope>NUCLEOTIDE SEQUENCE</scope>
    <source>
        <strain>DSM 1100</strain>
    </source>
</reference>
<feature type="domain" description="MobA-like NTP transferase" evidence="1">
    <location>
        <begin position="16"/>
        <end position="179"/>
    </location>
</feature>
<proteinExistence type="predicted"/>
<name>F4KU25_HALH1</name>
<keyword evidence="3" id="KW-1185">Reference proteome</keyword>